<dbReference type="InterPro" id="IPR004532">
    <property type="entry name" value="Phe-tRNA-ligase_IIc_bsu_bact"/>
</dbReference>
<evidence type="ECO:0000256" key="16">
    <source>
        <dbReference type="PROSITE-ProRule" id="PRU00209"/>
    </source>
</evidence>
<dbReference type="SUPFAM" id="SSF56037">
    <property type="entry name" value="PheT/TilS domain"/>
    <property type="match status" value="1"/>
</dbReference>
<keyword evidence="5 16" id="KW-0820">tRNA-binding</keyword>
<dbReference type="GO" id="GO:0005524">
    <property type="term" value="F:ATP binding"/>
    <property type="evidence" value="ECO:0007669"/>
    <property type="project" value="UniProtKB-UniRule"/>
</dbReference>
<keyword evidence="9 15" id="KW-0067">ATP-binding</keyword>
<evidence type="ECO:0000256" key="10">
    <source>
        <dbReference type="ARBA" id="ARBA00022842"/>
    </source>
</evidence>
<dbReference type="PANTHER" id="PTHR10947:SF0">
    <property type="entry name" value="PHENYLALANINE--TRNA LIGASE BETA SUBUNIT"/>
    <property type="match status" value="1"/>
</dbReference>
<dbReference type="PROSITE" id="PS51447">
    <property type="entry name" value="FDX_ACB"/>
    <property type="match status" value="1"/>
</dbReference>
<dbReference type="HAMAP" id="MF_00283">
    <property type="entry name" value="Phe_tRNA_synth_beta1"/>
    <property type="match status" value="1"/>
</dbReference>
<keyword evidence="7 15" id="KW-0479">Metal-binding</keyword>
<dbReference type="Pfam" id="PF17759">
    <property type="entry name" value="tRNA_synthFbeta"/>
    <property type="match status" value="1"/>
</dbReference>
<dbReference type="GO" id="GO:0000287">
    <property type="term" value="F:magnesium ion binding"/>
    <property type="evidence" value="ECO:0007669"/>
    <property type="project" value="UniProtKB-UniRule"/>
</dbReference>
<evidence type="ECO:0000256" key="14">
    <source>
        <dbReference type="ARBA" id="ARBA00049255"/>
    </source>
</evidence>
<evidence type="ECO:0000256" key="7">
    <source>
        <dbReference type="ARBA" id="ARBA00022723"/>
    </source>
</evidence>
<dbReference type="SMART" id="SM00874">
    <property type="entry name" value="B5"/>
    <property type="match status" value="1"/>
</dbReference>
<name>A0A4S3KVF7_9GAMM</name>
<accession>A0A4S3KVF7</accession>
<dbReference type="SUPFAM" id="SSF55681">
    <property type="entry name" value="Class II aaRS and biotin synthetases"/>
    <property type="match status" value="1"/>
</dbReference>
<dbReference type="Proteomes" id="UP000294599">
    <property type="component" value="Unassembled WGS sequence"/>
</dbReference>
<proteinExistence type="inferred from homology"/>
<evidence type="ECO:0000256" key="2">
    <source>
        <dbReference type="ARBA" id="ARBA00008653"/>
    </source>
</evidence>
<keyword evidence="8 15" id="KW-0547">Nucleotide-binding</keyword>
<dbReference type="InterPro" id="IPR009061">
    <property type="entry name" value="DNA-bd_dom_put_sf"/>
</dbReference>
<evidence type="ECO:0000259" key="18">
    <source>
        <dbReference type="PROSITE" id="PS51447"/>
    </source>
</evidence>
<evidence type="ECO:0000313" key="21">
    <source>
        <dbReference type="Proteomes" id="UP000294599"/>
    </source>
</evidence>
<dbReference type="Pfam" id="PF01588">
    <property type="entry name" value="tRNA_bind"/>
    <property type="match status" value="1"/>
</dbReference>
<dbReference type="SMART" id="SM00896">
    <property type="entry name" value="FDX-ACB"/>
    <property type="match status" value="1"/>
</dbReference>
<feature type="binding site" evidence="15">
    <location>
        <position position="463"/>
    </location>
    <ligand>
        <name>Mg(2+)</name>
        <dbReference type="ChEBI" id="CHEBI:18420"/>
        <note>shared with alpha subunit</note>
    </ligand>
</feature>
<feature type="domain" description="FDX-ACB" evidence="18">
    <location>
        <begin position="700"/>
        <end position="793"/>
    </location>
</feature>
<evidence type="ECO:0000256" key="15">
    <source>
        <dbReference type="HAMAP-Rule" id="MF_00283"/>
    </source>
</evidence>
<dbReference type="EMBL" id="SMAF01000013">
    <property type="protein sequence ID" value="TCS97375.1"/>
    <property type="molecule type" value="Genomic_DNA"/>
</dbReference>
<evidence type="ECO:0000256" key="3">
    <source>
        <dbReference type="ARBA" id="ARBA00011209"/>
    </source>
</evidence>
<comment type="cofactor">
    <cofactor evidence="15">
        <name>Mg(2+)</name>
        <dbReference type="ChEBI" id="CHEBI:18420"/>
    </cofactor>
    <text evidence="15">Binds 2 magnesium ions per tetramer.</text>
</comment>
<dbReference type="InterPro" id="IPR005121">
    <property type="entry name" value="Fdx_antiC-bd"/>
</dbReference>
<keyword evidence="12 15" id="KW-0648">Protein biosynthesis</keyword>
<dbReference type="FunFam" id="2.40.50.140:FF:000045">
    <property type="entry name" value="Phenylalanine--tRNA ligase beta subunit"/>
    <property type="match status" value="1"/>
</dbReference>
<evidence type="ECO:0000256" key="6">
    <source>
        <dbReference type="ARBA" id="ARBA00022598"/>
    </source>
</evidence>
<evidence type="ECO:0000256" key="12">
    <source>
        <dbReference type="ARBA" id="ARBA00022917"/>
    </source>
</evidence>
<dbReference type="RefSeq" id="WP_123521115.1">
    <property type="nucleotide sequence ID" value="NZ_JBHLWF010000085.1"/>
</dbReference>
<dbReference type="SUPFAM" id="SSF50249">
    <property type="entry name" value="Nucleic acid-binding proteins"/>
    <property type="match status" value="1"/>
</dbReference>
<dbReference type="InterPro" id="IPR002547">
    <property type="entry name" value="tRNA-bd_dom"/>
</dbReference>
<dbReference type="InterPro" id="IPR041616">
    <property type="entry name" value="PheRS_beta_core"/>
</dbReference>
<dbReference type="EC" id="6.1.1.20" evidence="15"/>
<reference evidence="20 21" key="1">
    <citation type="submission" date="2019-03" db="EMBL/GenBank/DDBJ databases">
        <title>Genomic Encyclopedia of Type Strains, Phase IV (KMG-IV): sequencing the most valuable type-strain genomes for metagenomic binning, comparative biology and taxonomic classification.</title>
        <authorList>
            <person name="Goeker M."/>
        </authorList>
    </citation>
    <scope>NUCLEOTIDE SEQUENCE [LARGE SCALE GENOMIC DNA]</scope>
    <source>
        <strain evidence="20 21">DSM 21944</strain>
    </source>
</reference>
<evidence type="ECO:0000256" key="9">
    <source>
        <dbReference type="ARBA" id="ARBA00022840"/>
    </source>
</evidence>
<feature type="binding site" evidence="15">
    <location>
        <position position="462"/>
    </location>
    <ligand>
        <name>Mg(2+)</name>
        <dbReference type="ChEBI" id="CHEBI:18420"/>
        <note>shared with alpha subunit</note>
    </ligand>
</feature>
<dbReference type="GO" id="GO:0004826">
    <property type="term" value="F:phenylalanine-tRNA ligase activity"/>
    <property type="evidence" value="ECO:0007669"/>
    <property type="project" value="UniProtKB-UniRule"/>
</dbReference>
<evidence type="ECO:0000259" key="19">
    <source>
        <dbReference type="PROSITE" id="PS51483"/>
    </source>
</evidence>
<comment type="catalytic activity">
    <reaction evidence="14 15">
        <text>tRNA(Phe) + L-phenylalanine + ATP = L-phenylalanyl-tRNA(Phe) + AMP + diphosphate + H(+)</text>
        <dbReference type="Rhea" id="RHEA:19413"/>
        <dbReference type="Rhea" id="RHEA-COMP:9668"/>
        <dbReference type="Rhea" id="RHEA-COMP:9699"/>
        <dbReference type="ChEBI" id="CHEBI:15378"/>
        <dbReference type="ChEBI" id="CHEBI:30616"/>
        <dbReference type="ChEBI" id="CHEBI:33019"/>
        <dbReference type="ChEBI" id="CHEBI:58095"/>
        <dbReference type="ChEBI" id="CHEBI:78442"/>
        <dbReference type="ChEBI" id="CHEBI:78531"/>
        <dbReference type="ChEBI" id="CHEBI:456215"/>
        <dbReference type="EC" id="6.1.1.20"/>
    </reaction>
</comment>
<dbReference type="GO" id="GO:0009328">
    <property type="term" value="C:phenylalanine-tRNA ligase complex"/>
    <property type="evidence" value="ECO:0007669"/>
    <property type="project" value="TreeGrafter"/>
</dbReference>
<dbReference type="SUPFAM" id="SSF54991">
    <property type="entry name" value="Anticodon-binding domain of PheRS"/>
    <property type="match status" value="1"/>
</dbReference>
<gene>
    <name evidence="15" type="primary">pheT</name>
    <name evidence="20" type="ORF">EDC25_11349</name>
</gene>
<dbReference type="InterPro" id="IPR012340">
    <property type="entry name" value="NA-bd_OB-fold"/>
</dbReference>
<dbReference type="Pfam" id="PF03147">
    <property type="entry name" value="FDX-ACB"/>
    <property type="match status" value="1"/>
</dbReference>
<protein>
    <recommendedName>
        <fullName evidence="15">Phenylalanine--tRNA ligase beta subunit</fullName>
        <ecNumber evidence="15">6.1.1.20</ecNumber>
    </recommendedName>
    <alternativeName>
        <fullName evidence="15">Phenylalanyl-tRNA synthetase beta subunit</fullName>
        <shortName evidence="15">PheRS</shortName>
    </alternativeName>
</protein>
<dbReference type="PROSITE" id="PS50886">
    <property type="entry name" value="TRBD"/>
    <property type="match status" value="1"/>
</dbReference>
<dbReference type="GO" id="GO:0000049">
    <property type="term" value="F:tRNA binding"/>
    <property type="evidence" value="ECO:0007669"/>
    <property type="project" value="UniProtKB-UniRule"/>
</dbReference>
<dbReference type="NCBIfam" id="NF045760">
    <property type="entry name" value="YtpR"/>
    <property type="match status" value="1"/>
</dbReference>
<dbReference type="PROSITE" id="PS51483">
    <property type="entry name" value="B5"/>
    <property type="match status" value="1"/>
</dbReference>
<comment type="subcellular location">
    <subcellularLocation>
        <location evidence="1 15">Cytoplasm</location>
    </subcellularLocation>
</comment>
<organism evidence="20 21">
    <name type="scientific">Pseudofulvimonas gallinarii</name>
    <dbReference type="NCBI Taxonomy" id="634155"/>
    <lineage>
        <taxon>Bacteria</taxon>
        <taxon>Pseudomonadati</taxon>
        <taxon>Pseudomonadota</taxon>
        <taxon>Gammaproteobacteria</taxon>
        <taxon>Lysobacterales</taxon>
        <taxon>Rhodanobacteraceae</taxon>
        <taxon>Pseudofulvimonas</taxon>
    </lineage>
</organism>
<dbReference type="Gene3D" id="2.40.50.140">
    <property type="entry name" value="Nucleic acid-binding proteins"/>
    <property type="match status" value="1"/>
</dbReference>
<dbReference type="FunFam" id="3.30.56.10:FF:000002">
    <property type="entry name" value="Phenylalanine--tRNA ligase beta subunit"/>
    <property type="match status" value="1"/>
</dbReference>
<dbReference type="Pfam" id="PF03483">
    <property type="entry name" value="B3_4"/>
    <property type="match status" value="1"/>
</dbReference>
<dbReference type="GO" id="GO:0006432">
    <property type="term" value="P:phenylalanyl-tRNA aminoacylation"/>
    <property type="evidence" value="ECO:0007669"/>
    <property type="project" value="UniProtKB-UniRule"/>
</dbReference>
<dbReference type="PANTHER" id="PTHR10947">
    <property type="entry name" value="PHENYLALANYL-TRNA SYNTHETASE BETA CHAIN AND LEUCINE-RICH REPEAT-CONTAINING PROTEIN 47"/>
    <property type="match status" value="1"/>
</dbReference>
<dbReference type="Gene3D" id="3.30.70.380">
    <property type="entry name" value="Ferrodoxin-fold anticodon-binding domain"/>
    <property type="match status" value="1"/>
</dbReference>
<dbReference type="InterPro" id="IPR033714">
    <property type="entry name" value="tRNA_bind_bactPheRS"/>
</dbReference>
<feature type="domain" description="B5" evidence="19">
    <location>
        <begin position="400"/>
        <end position="475"/>
    </location>
</feature>
<dbReference type="InterPro" id="IPR045060">
    <property type="entry name" value="Phe-tRNA-ligase_IIc_bsu"/>
</dbReference>
<dbReference type="OrthoDB" id="9805455at2"/>
<dbReference type="AlphaFoldDB" id="A0A4S3KVF7"/>
<dbReference type="FunFam" id="3.50.40.10:FF:000001">
    <property type="entry name" value="Phenylalanine--tRNA ligase beta subunit"/>
    <property type="match status" value="1"/>
</dbReference>
<dbReference type="Pfam" id="PF03484">
    <property type="entry name" value="B5"/>
    <property type="match status" value="1"/>
</dbReference>
<dbReference type="FunFam" id="3.30.70.380:FF:000001">
    <property type="entry name" value="Phenylalanine--tRNA ligase beta subunit"/>
    <property type="match status" value="1"/>
</dbReference>
<evidence type="ECO:0000256" key="4">
    <source>
        <dbReference type="ARBA" id="ARBA00022490"/>
    </source>
</evidence>
<evidence type="ECO:0000313" key="20">
    <source>
        <dbReference type="EMBL" id="TCS97375.1"/>
    </source>
</evidence>
<dbReference type="CDD" id="cd02796">
    <property type="entry name" value="tRNA_bind_bactPheRS"/>
    <property type="match status" value="1"/>
</dbReference>
<keyword evidence="10 15" id="KW-0460">Magnesium</keyword>
<evidence type="ECO:0000256" key="13">
    <source>
        <dbReference type="ARBA" id="ARBA00023146"/>
    </source>
</evidence>
<evidence type="ECO:0000256" key="11">
    <source>
        <dbReference type="ARBA" id="ARBA00022884"/>
    </source>
</evidence>
<evidence type="ECO:0000256" key="8">
    <source>
        <dbReference type="ARBA" id="ARBA00022741"/>
    </source>
</evidence>
<keyword evidence="11 16" id="KW-0694">RNA-binding</keyword>
<dbReference type="InterPro" id="IPR045864">
    <property type="entry name" value="aa-tRNA-synth_II/BPL/LPL"/>
</dbReference>
<evidence type="ECO:0000259" key="17">
    <source>
        <dbReference type="PROSITE" id="PS50886"/>
    </source>
</evidence>
<dbReference type="SUPFAM" id="SSF46955">
    <property type="entry name" value="Putative DNA-binding domain"/>
    <property type="match status" value="1"/>
</dbReference>
<keyword evidence="21" id="KW-1185">Reference proteome</keyword>
<dbReference type="InterPro" id="IPR036690">
    <property type="entry name" value="Fdx_antiC-bd_sf"/>
</dbReference>
<dbReference type="InterPro" id="IPR005146">
    <property type="entry name" value="B3/B4_tRNA-bd"/>
</dbReference>
<comment type="subunit">
    <text evidence="3 15">Tetramer of two alpha and two beta subunits.</text>
</comment>
<dbReference type="InterPro" id="IPR005147">
    <property type="entry name" value="tRNA_synthase_B5-dom"/>
</dbReference>
<dbReference type="Gene3D" id="3.30.56.10">
    <property type="match status" value="2"/>
</dbReference>
<dbReference type="SMART" id="SM00873">
    <property type="entry name" value="B3_4"/>
    <property type="match status" value="1"/>
</dbReference>
<evidence type="ECO:0000256" key="5">
    <source>
        <dbReference type="ARBA" id="ARBA00022555"/>
    </source>
</evidence>
<sequence>MKFSENWLREWVDPGVDRETLCRRLDMIGLEVESVAELGAGLDHVVVAQIVSAERHPEADRLQVCQVDTGHGSVQIVCGAPNARAGLKAPLAQIGAALPNGMAIKAARLRGVESQGMLCSARELGLDQDATGLMELPDDAPVGTPLARYLALPDASIELGLTPNRADCLGLRGVAYDVAASFGRQVAMPAIEPVAAAHDSQRGVRLDAPAQCPRYCGRVVSGIDARARTPVWMAERLRRGGIRPISIAVDITAYVMLELGQPMHAFDQARLQGDIHVRAARAGEKITLLDGREVEVDEGFLVVADDGGAVALAGIMGGLDSRVTDDTVDVFLESAHFVPSAITGRARRLGMHTDASHRFERGVDPELPRLAIERATALLTAIAGGQPGPVVEAVSASHLPNRAPVALRRARIGRLLGVEVADADVERVLSTLGMSVAADGDGWLVTPPSWRFDIAIEEDLIEEVARIHGYDRIPTRAPAGELAPALPGEGRLADSRLRSTLAARGWLEALTFAFVDGTLLDRWLLSGPRVELANPLSAELAVMRPSLLPGLVQALAYNRARQQDRVRLFELGRSFHQKTDNFSGEIDQLALVMAGPADAEQWGAARRPADFHDLKGDLEALIALGGDGRRWQFEPAADVPWLHPGRSARVLRDGVVVGFAGALHPAVQKALDLGSDPVHVAEIELDALRQARVPAATGLSRFPQVRRDIAVLVSDAVAYSALQGAVREAVGELLEDLVVFDEYRGKGLPDGLKSIAMGLILRNPSRTLTDEDADQAVASAVQALNKAFQAELRG</sequence>
<dbReference type="Gene3D" id="3.50.40.10">
    <property type="entry name" value="Phenylalanyl-trna Synthetase, Chain B, domain 3"/>
    <property type="match status" value="1"/>
</dbReference>
<comment type="caution">
    <text evidence="20">The sequence shown here is derived from an EMBL/GenBank/DDBJ whole genome shotgun (WGS) entry which is preliminary data.</text>
</comment>
<dbReference type="Gene3D" id="3.30.930.10">
    <property type="entry name" value="Bira Bifunctional Protein, Domain 2"/>
    <property type="match status" value="1"/>
</dbReference>
<evidence type="ECO:0000256" key="1">
    <source>
        <dbReference type="ARBA" id="ARBA00004496"/>
    </source>
</evidence>
<feature type="binding site" evidence="15">
    <location>
        <position position="459"/>
    </location>
    <ligand>
        <name>Mg(2+)</name>
        <dbReference type="ChEBI" id="CHEBI:18420"/>
        <note>shared with alpha subunit</note>
    </ligand>
</feature>
<dbReference type="InterPro" id="IPR020825">
    <property type="entry name" value="Phe-tRNA_synthase-like_B3/B4"/>
</dbReference>
<feature type="domain" description="TRNA-binding" evidence="17">
    <location>
        <begin position="39"/>
        <end position="147"/>
    </location>
</feature>
<dbReference type="FunFam" id="3.30.930.10:FF:000022">
    <property type="entry name" value="Phenylalanine--tRNA ligase beta subunit"/>
    <property type="match status" value="1"/>
</dbReference>
<keyword evidence="4 15" id="KW-0963">Cytoplasm</keyword>
<comment type="similarity">
    <text evidence="2 15">Belongs to the phenylalanyl-tRNA synthetase beta subunit family. Type 1 subfamily.</text>
</comment>
<dbReference type="CDD" id="cd00769">
    <property type="entry name" value="PheRS_beta_core"/>
    <property type="match status" value="1"/>
</dbReference>
<keyword evidence="6 15" id="KW-0436">Ligase</keyword>
<keyword evidence="13 15" id="KW-0030">Aminoacyl-tRNA synthetase</keyword>
<feature type="binding site" evidence="15">
    <location>
        <position position="453"/>
    </location>
    <ligand>
        <name>Mg(2+)</name>
        <dbReference type="ChEBI" id="CHEBI:18420"/>
        <note>shared with alpha subunit</note>
    </ligand>
</feature>
<dbReference type="NCBIfam" id="TIGR00472">
    <property type="entry name" value="pheT_bact"/>
    <property type="match status" value="1"/>
</dbReference>